<organism evidence="1 2">
    <name type="scientific">Nonlabens spongiae</name>
    <dbReference type="NCBI Taxonomy" id="331648"/>
    <lineage>
        <taxon>Bacteria</taxon>
        <taxon>Pseudomonadati</taxon>
        <taxon>Bacteroidota</taxon>
        <taxon>Flavobacteriia</taxon>
        <taxon>Flavobacteriales</taxon>
        <taxon>Flavobacteriaceae</taxon>
        <taxon>Nonlabens</taxon>
    </lineage>
</organism>
<evidence type="ECO:0000313" key="2">
    <source>
        <dbReference type="Proteomes" id="UP000193431"/>
    </source>
</evidence>
<accession>A0A1W6MH89</accession>
<dbReference type="Proteomes" id="UP000193431">
    <property type="component" value="Chromosome"/>
</dbReference>
<name>A0A1W6MH89_9FLAO</name>
<dbReference type="RefSeq" id="WP_085765756.1">
    <property type="nucleotide sequence ID" value="NZ_CP019344.1"/>
</dbReference>
<gene>
    <name evidence="1" type="ORF">BST97_02475</name>
</gene>
<keyword evidence="2" id="KW-1185">Reference proteome</keyword>
<dbReference type="OrthoDB" id="9824086at2"/>
<proteinExistence type="predicted"/>
<reference evidence="1 2" key="1">
    <citation type="submission" date="2016-11" db="EMBL/GenBank/DDBJ databases">
        <title>Trade-off between light-utilization and light-protection in marine flavobacteria.</title>
        <authorList>
            <person name="Kumagai Y."/>
        </authorList>
    </citation>
    <scope>NUCLEOTIDE SEQUENCE [LARGE SCALE GENOMIC DNA]</scope>
    <source>
        <strain evidence="1 2">JCM 13191</strain>
    </source>
</reference>
<dbReference type="AlphaFoldDB" id="A0A1W6MH89"/>
<evidence type="ECO:0000313" key="1">
    <source>
        <dbReference type="EMBL" id="ARN76955.1"/>
    </source>
</evidence>
<protein>
    <submittedName>
        <fullName evidence="1">Uncharacterized protein</fullName>
    </submittedName>
</protein>
<sequence>MLRKIISIFIVVSTSFLGHSQNKKAYKLRSKIITAKDTIHCFLTNDEGFEDEIEYKLGIEKDSPLYRINTVHVLKIDQGAREFYNIQYKGKSKMVKSIVDGTVRLFEYNEPTSFTYFDHDQSSPTYRESRTVFNMDKPKYYLEKDGEIFYLGKGNKKKTLRKALTGNPEVTEMINDLDNSLIRFRLRNIVKKYNFWLTEKD</sequence>
<dbReference type="EMBL" id="CP019344">
    <property type="protein sequence ID" value="ARN76955.1"/>
    <property type="molecule type" value="Genomic_DNA"/>
</dbReference>